<evidence type="ECO:0000313" key="9">
    <source>
        <dbReference type="Proteomes" id="UP001162905"/>
    </source>
</evidence>
<dbReference type="Gene3D" id="3.30.559.10">
    <property type="entry name" value="Chloramphenicol acetyltransferase-like domain"/>
    <property type="match status" value="3"/>
</dbReference>
<dbReference type="EMBL" id="JAKJXH010000024">
    <property type="protein sequence ID" value="MCF7544588.1"/>
    <property type="molecule type" value="Genomic_DNA"/>
</dbReference>
<dbReference type="Gene3D" id="3.40.50.12780">
    <property type="entry name" value="N-terminal domain of ligase-like"/>
    <property type="match status" value="1"/>
</dbReference>
<dbReference type="SUPFAM" id="SSF56801">
    <property type="entry name" value="Acetyl-CoA synthetase-like"/>
    <property type="match status" value="3"/>
</dbReference>
<dbReference type="CDD" id="cd05931">
    <property type="entry name" value="FAAL"/>
    <property type="match status" value="1"/>
</dbReference>
<dbReference type="Pfam" id="PF00668">
    <property type="entry name" value="Condensation"/>
    <property type="match status" value="3"/>
</dbReference>
<dbReference type="InterPro" id="IPR006162">
    <property type="entry name" value="Ppantetheine_attach_site"/>
</dbReference>
<evidence type="ECO:0000259" key="7">
    <source>
        <dbReference type="PROSITE" id="PS50075"/>
    </source>
</evidence>
<dbReference type="PANTHER" id="PTHR45398">
    <property type="match status" value="1"/>
</dbReference>
<dbReference type="InterPro" id="IPR020806">
    <property type="entry name" value="PKS_PP-bd"/>
</dbReference>
<feature type="domain" description="Carrier" evidence="7">
    <location>
        <begin position="3158"/>
        <end position="3233"/>
    </location>
</feature>
<dbReference type="Pfam" id="PF00550">
    <property type="entry name" value="PP-binding"/>
    <property type="match status" value="3"/>
</dbReference>
<keyword evidence="5" id="KW-0443">Lipid metabolism</keyword>
<dbReference type="Gene3D" id="3.30.559.30">
    <property type="entry name" value="Nonribosomal peptide synthetase, condensation domain"/>
    <property type="match status" value="3"/>
</dbReference>
<dbReference type="PROSITE" id="PS50075">
    <property type="entry name" value="CARRIER"/>
    <property type="match status" value="3"/>
</dbReference>
<dbReference type="NCBIfam" id="TIGR01720">
    <property type="entry name" value="NRPS-para261"/>
    <property type="match status" value="1"/>
</dbReference>
<reference evidence="8" key="1">
    <citation type="submission" date="2022-01" db="EMBL/GenBank/DDBJ databases">
        <title>Pseudomonas sp. nov. isolated from Antarctic regolith.</title>
        <authorList>
            <person name="Novakova D."/>
            <person name="Sedlar K."/>
        </authorList>
    </citation>
    <scope>NUCLEOTIDE SEQUENCE</scope>
    <source>
        <strain evidence="8">P2647</strain>
    </source>
</reference>
<dbReference type="InterPro" id="IPR045851">
    <property type="entry name" value="AMP-bd_C_sf"/>
</dbReference>
<comment type="caution">
    <text evidence="8">The sequence shown here is derived from an EMBL/GenBank/DDBJ whole genome shotgun (WGS) entry which is preliminary data.</text>
</comment>
<dbReference type="InterPro" id="IPR001242">
    <property type="entry name" value="Condensation_dom"/>
</dbReference>
<protein>
    <submittedName>
        <fullName evidence="8">Amino acid adenylation domain-containing protein</fullName>
    </submittedName>
</protein>
<evidence type="ECO:0000256" key="1">
    <source>
        <dbReference type="ARBA" id="ARBA00001957"/>
    </source>
</evidence>
<dbReference type="NCBIfam" id="NF003417">
    <property type="entry name" value="PRK04813.1"/>
    <property type="match status" value="4"/>
</dbReference>
<dbReference type="NCBIfam" id="TIGR01733">
    <property type="entry name" value="AA-adenyl-dom"/>
    <property type="match status" value="2"/>
</dbReference>
<dbReference type="InterPro" id="IPR029058">
    <property type="entry name" value="AB_hydrolase_fold"/>
</dbReference>
<dbReference type="Gene3D" id="2.30.38.10">
    <property type="entry name" value="Luciferase, Domain 3"/>
    <property type="match status" value="2"/>
</dbReference>
<evidence type="ECO:0000256" key="3">
    <source>
        <dbReference type="ARBA" id="ARBA00022553"/>
    </source>
</evidence>
<dbReference type="InterPro" id="IPR000873">
    <property type="entry name" value="AMP-dep_synth/lig_dom"/>
</dbReference>
<dbReference type="Gene3D" id="3.30.300.30">
    <property type="match status" value="3"/>
</dbReference>
<feature type="domain" description="Carrier" evidence="7">
    <location>
        <begin position="591"/>
        <end position="666"/>
    </location>
</feature>
<dbReference type="PROSITE" id="PS00012">
    <property type="entry name" value="PHOSPHOPANTETHEINE"/>
    <property type="match status" value="2"/>
</dbReference>
<gene>
    <name evidence="8" type="ORF">L4G47_20545</name>
</gene>
<dbReference type="CDD" id="cd19543">
    <property type="entry name" value="DCL_NRPS"/>
    <property type="match status" value="1"/>
</dbReference>
<dbReference type="Pfam" id="PF13193">
    <property type="entry name" value="AMP-binding_C"/>
    <property type="match status" value="1"/>
</dbReference>
<dbReference type="Gene3D" id="3.40.50.1820">
    <property type="entry name" value="alpha/beta hydrolase"/>
    <property type="match status" value="1"/>
</dbReference>
<dbReference type="PANTHER" id="PTHR45398:SF1">
    <property type="entry name" value="ENZYME, PUTATIVE (JCVI)-RELATED"/>
    <property type="match status" value="1"/>
</dbReference>
<dbReference type="CDD" id="cd19534">
    <property type="entry name" value="E_NRPS"/>
    <property type="match status" value="1"/>
</dbReference>
<feature type="domain" description="Carrier" evidence="7">
    <location>
        <begin position="1643"/>
        <end position="1717"/>
    </location>
</feature>
<dbReference type="InterPro" id="IPR025110">
    <property type="entry name" value="AMP-bd_C"/>
</dbReference>
<proteinExistence type="predicted"/>
<evidence type="ECO:0000256" key="4">
    <source>
        <dbReference type="ARBA" id="ARBA00022832"/>
    </source>
</evidence>
<dbReference type="Gene3D" id="1.10.1200.10">
    <property type="entry name" value="ACP-like"/>
    <property type="match status" value="2"/>
</dbReference>
<organism evidence="8 9">
    <name type="scientific">Pseudomonas petrae</name>
    <dbReference type="NCBI Taxonomy" id="2912190"/>
    <lineage>
        <taxon>Bacteria</taxon>
        <taxon>Pseudomonadati</taxon>
        <taxon>Pseudomonadota</taxon>
        <taxon>Gammaproteobacteria</taxon>
        <taxon>Pseudomonadales</taxon>
        <taxon>Pseudomonadaceae</taxon>
        <taxon>Pseudomonas</taxon>
    </lineage>
</organism>
<feature type="region of interest" description="Disordered" evidence="6">
    <location>
        <begin position="669"/>
        <end position="690"/>
    </location>
</feature>
<sequence length="3256" mass="355233">MKSIRDQAAHFPELVGFYAQTQPDRIALRHIVHEDQPPLLTTYAQLDAKARSIAACLQQHLGVQGGERCVLILPTGANYAAAFLGCLYARVIAVPAFAPEYNRQTHLDRLTGILHDAAPQMVLGRREDLEKFQHLLQPFMPAGGRFAAVEEITDGHAGFQAPLIDTASLAFLQYTSGSTSAPKGVMVSHDNLMANEVAMARHFVSDSGVESWVSWLPLYHDMGLMCGLLLPLYYGGTLTLMSPNYFLGRPARWLEAMSQYGGTFSGGPDFAYRLCVERIKPAAVKGLVLDNWSLAFSGSEPIRIATLDAFSEHFAPAGFNRRALTPSYGLAEATLYVSAAERDRPFGIKHFDGSQLAAGDAAEAVFANQNAKSRLPGCGWCRPDHDLRIVDPATLQPLASGHVGEVWIAGPSVAQGYWQKAEATAQTFVEEDGKRWLRSGDLGIARDNELFITGRLKDLIILNGQNLYPQDIEQALEKSVELLRRGRIAAFPVTDEQGVEGVGLALEISRNVRRLMKPPMICEAVRDAMSELFLVAPKVIVLLEPGALPRTTSGKLQRSACRSGWQNGSLDSFAIWQDGRLLDADSADVSVEASPLLPEVLAAWQEVLGKSDLNADDHFFARGGDSVGVVQVLSRLNSELGLKLEPAHLFEHPTLGAFNAHVAAHVSAHVATPGRRAERPAGVPRISRDTDPEQSFAQQRLWFLAQLEPDSSAYHLCGQLSLTGALDDAALQRSLDDLAARHESLRTTFAIDANEKLVQRIHAPAPVLIERHYLSEDTDPQEALSELARAAVEQPMDLQNGPLWRVLNVRLAADRQQLVLVLHHIIADGWSVQVMLKEFAALYSAHATGIERALSPLPIQYADFAAWQRARLAGGEGQRQLAYWRGQLGDAQTVLNLPADRPRPAQQSHRGARYAIALDSALSQGLRELASRHGATLFMVMLAAYKTLLQRYSSQTDLRVGVPVAGRTCTESEGLIGLFVNTLVLRSEVSPQQSFSTLIESVRHTALGAQHHQDLPFEQLVEALGVSRNLSHNPLCQVKFTQQFPLPQNVDMAGVRMDVSQLDDYSAHFDLGLDITDDADGIQAVFTYACDLFDEPRIAGLAGDLLRICAQVVAQPQVRLADLQIGAEPSCLAAETVTFPATDVLSLWDASVSAQPNRLALQDEQRIACFAEVDAQANQLAQHLRQAGVGVESRVGILLERSLEFVVGLLAVLKSGAAFVPMDPKWPAERQAFVLADSGASVLISDVAAPGDFHGNLIRVAPDAPWRLLPAHALDLQPHADQAAYLIYTSGTSGTPKGVVISHGALADYVQALLPRLDLAPEASMAMVSTVGADLGHTVLFGALCSARSLHLISPDRTNDADRFAAYMAEHRVGVLKIVPTHLNGLLQATNAADVLPEHALILGGDTLPWELVAQVKRLKPGCRVINHYGPTETTVGVLSNEVFEESVGDSVPVGRPLPNAVALILNDQLQPVVQGDIGELYIGGPGLARGYHQRPAMTAAAFIPDPSGSGARLYRSGDRARLLANGQIQFLGRADDQVKVRGYRVALGEIAQRLRQLDGLRDAHVRVDDRGQLIAYALLDAKVDSGAKVDGEALRTQLAQSLPDYMVPSHILTLDAFPLTANGKLDASALPTPTLASDDFEAPREGVETALAALWQAALNVEAVGRHDNFFTLGGDSILSLQIIARARRQGIRLTPKQLFEKQTIAELAQVATVAEAKPAAASVPVAVVPSEFALTPIQARFFSLPVAQRQHWNQSLLLDVPEALDAALLQQALAAVLALHDSLRLSFHQNDEGQWQQRYRDSESAERVLWTCELSRVDDLDSLNDEAQRSLNIDTGPLLRVVHARLPSGEARLLLAIHHLAVDGVSWRVLLEDLQLAYKQLAAGNNVTLADKTASFQAWSQSLSTLARSPELQQQLPYWQGLNAADAMLPGDASVESLVGDSETLHLTLDASATRRLLSDAPAAYRTRIDDLLLAALSQALWQWSGRRRHVISLEGHGREDATGALDLSRSVGWFTSLYPLALDAADDGVATLKAVKETVRAVPEKGLGYGVLKYIAKADLPELIGQGVTFNYLGRFDDSEGALFSLSSRTPGHLRDPQGPLVNALAVDGQVRDGQLQLDWTFSRERYSRDSIEQLVALYEAQLLQLIAHCSDETHAGLTPSDFPLAGLNQAQLDALGIPAREIEDILPLAPMQQGILLHSLLEQGNGIYLMQDQYDVGSHVDFEAFKFAWQQVVQRHPALRTAFHGLESGVQRQVVMRRVPSPVQLIDLSHLSRDAAEAELDDLLKSEREQGFDFARAPLLRLRLIKFGESDFRIVQSHHHALIDAWCRGLMLTEFFAHYRAFLDGRQVSLPPARPYRDFLAWLAEQNEAVSRDYWRNALAGFTDVTPLPYRHSPQRNRQGEAHMRDVTLALGTEQTAKLAEQARQHRLTANTFVQAAWALLLMRHADRDEVLFGVTVAGRPTELEGIEGALGLFINTLPLRIRRPGIGASALELLNALQGQNADMRQHEHLSLADIQLLADTPRGQPLFDSLFVFENVPLGAEVQQAVNEYRIKPLANRTHTNYPLTVVLLPGESLQLQLTYDTRHFNDADMGALVSHFRRLLTQLIDNPEQTLSQLQILEHNEREQLLAQGLGPVKQHWYDISYLERFEARVLAHPAQEVARCQGQSLSYRELNRQANRIGHGLIAAGVQGDDVVALFAPRGLPLLSMIVGAFKAGAAYLALDDRHPAGRSARMLVSSAAPVLLTPRECLPQVEAIVALAERKPRVLVLEDMLTGADQSADENPGRYATAEQLAYVIYTSGSTGEPKGVMVNQRGMLNNQMSKLPYLRLGEGDVIAQTAATGFDISVWQFLTAPLFGGRVEILPDAVVQDPQRLLEEVAANQVSVLECVPAVIDAMLAVAPQRLDALRWLLPTGEALTTDLAARWFARYPEVPLVNAYGPAECADDVALHTLTAAPALNANMPIGRPTDNNCLYVLDSNLQLAAPGVVGELYIGGVGVGRGYAARPGLTAERFLPDPFGEAGARLYRSGDLARWNADGALEYVGRADFQVKIRGQRIELGEIENLLLAQASVHDAVVSAQPTPHGPQLVAYVVAEAQQALSSDVLKTALAQTLPGFMVPAHIVVLAQMPRNANGKLDRKALPAPSLEERVFEALEGEREEVLAELWQSLLKVEQVGRHDNFFELGGHSLLATRLLSRIRERLGVSIPLAQAFEATTVAAQAALIDTLQGQTLTLDRLDALDALMNELEESN</sequence>
<dbReference type="InterPro" id="IPR010060">
    <property type="entry name" value="NRPS_synth"/>
</dbReference>
<dbReference type="InterPro" id="IPR036736">
    <property type="entry name" value="ACP-like_sf"/>
</dbReference>
<dbReference type="InterPro" id="IPR009081">
    <property type="entry name" value="PP-bd_ACP"/>
</dbReference>
<dbReference type="InterPro" id="IPR040097">
    <property type="entry name" value="FAAL/FAAC"/>
</dbReference>
<evidence type="ECO:0000313" key="8">
    <source>
        <dbReference type="EMBL" id="MCF7544588.1"/>
    </source>
</evidence>
<dbReference type="PROSITE" id="PS00455">
    <property type="entry name" value="AMP_BINDING"/>
    <property type="match status" value="3"/>
</dbReference>
<evidence type="ECO:0000256" key="6">
    <source>
        <dbReference type="SAM" id="MobiDB-lite"/>
    </source>
</evidence>
<dbReference type="Gene3D" id="3.40.50.980">
    <property type="match status" value="4"/>
</dbReference>
<dbReference type="SMART" id="SM00823">
    <property type="entry name" value="PKS_PP"/>
    <property type="match status" value="3"/>
</dbReference>
<keyword evidence="3" id="KW-0597">Phosphoprotein</keyword>
<comment type="cofactor">
    <cofactor evidence="1">
        <name>pantetheine 4'-phosphate</name>
        <dbReference type="ChEBI" id="CHEBI:47942"/>
    </cofactor>
</comment>
<dbReference type="SUPFAM" id="SSF47336">
    <property type="entry name" value="ACP-like"/>
    <property type="match status" value="3"/>
</dbReference>
<dbReference type="CDD" id="cd05930">
    <property type="entry name" value="A_NRPS"/>
    <property type="match status" value="2"/>
</dbReference>
<keyword evidence="4" id="KW-0276">Fatty acid metabolism</keyword>
<dbReference type="InterPro" id="IPR010071">
    <property type="entry name" value="AA_adenyl_dom"/>
</dbReference>
<keyword evidence="9" id="KW-1185">Reference proteome</keyword>
<dbReference type="SUPFAM" id="SSF52777">
    <property type="entry name" value="CoA-dependent acyltransferases"/>
    <property type="match status" value="6"/>
</dbReference>
<dbReference type="InterPro" id="IPR020845">
    <property type="entry name" value="AMP-binding_CS"/>
</dbReference>
<dbReference type="InterPro" id="IPR042099">
    <property type="entry name" value="ANL_N_sf"/>
</dbReference>
<name>A0ABS9IA22_9PSED</name>
<evidence type="ECO:0000256" key="2">
    <source>
        <dbReference type="ARBA" id="ARBA00022450"/>
    </source>
</evidence>
<dbReference type="InterPro" id="IPR023213">
    <property type="entry name" value="CAT-like_dom_sf"/>
</dbReference>
<evidence type="ECO:0000256" key="5">
    <source>
        <dbReference type="ARBA" id="ARBA00023098"/>
    </source>
</evidence>
<dbReference type="Proteomes" id="UP001162905">
    <property type="component" value="Unassembled WGS sequence"/>
</dbReference>
<dbReference type="CDD" id="cd19531">
    <property type="entry name" value="LCL_NRPS-like"/>
    <property type="match status" value="1"/>
</dbReference>
<keyword evidence="2" id="KW-0596">Phosphopantetheine</keyword>
<dbReference type="Pfam" id="PF00501">
    <property type="entry name" value="AMP-binding"/>
    <property type="match status" value="3"/>
</dbReference>
<accession>A0ABS9IA22</accession>
<dbReference type="RefSeq" id="WP_237254001.1">
    <property type="nucleotide sequence ID" value="NZ_JAKJXH010000024.1"/>
</dbReference>
<dbReference type="SMART" id="SM01294">
    <property type="entry name" value="PKS_PP_betabranch"/>
    <property type="match status" value="1"/>
</dbReference>